<gene>
    <name evidence="7" type="ORF">Ami103574_14180</name>
</gene>
<dbReference type="PANTHER" id="PTHR33677">
    <property type="entry name" value="TRANSCRIPTIONAL REPRESSOR FRMR-RELATED"/>
    <property type="match status" value="1"/>
</dbReference>
<dbReference type="KEGG" id="abut:Ami103574_14180"/>
<dbReference type="RefSeq" id="WP_163067605.1">
    <property type="nucleotide sequence ID" value="NZ_CP048649.1"/>
</dbReference>
<dbReference type="GO" id="GO:0045892">
    <property type="term" value="P:negative regulation of DNA-templated transcription"/>
    <property type="evidence" value="ECO:0007669"/>
    <property type="project" value="UniProtKB-ARBA"/>
</dbReference>
<dbReference type="Gene3D" id="1.20.58.1000">
    <property type="entry name" value="Metal-sensitive repressor, helix protomer"/>
    <property type="match status" value="1"/>
</dbReference>
<keyword evidence="3" id="KW-0963">Cytoplasm</keyword>
<evidence type="ECO:0000313" key="7">
    <source>
        <dbReference type="EMBL" id="QIB70367.1"/>
    </source>
</evidence>
<dbReference type="GO" id="GO:0046872">
    <property type="term" value="F:metal ion binding"/>
    <property type="evidence" value="ECO:0007669"/>
    <property type="project" value="UniProtKB-KW"/>
</dbReference>
<dbReference type="PANTHER" id="PTHR33677:SF4">
    <property type="entry name" value="COPPER-SENSING TRANSCRIPTIONAL REPRESSOR CSOR"/>
    <property type="match status" value="1"/>
</dbReference>
<dbReference type="AlphaFoldDB" id="A0A858BXR2"/>
<evidence type="ECO:0000313" key="8">
    <source>
        <dbReference type="Proteomes" id="UP000466848"/>
    </source>
</evidence>
<evidence type="ECO:0000256" key="5">
    <source>
        <dbReference type="ARBA" id="ARBA00039938"/>
    </source>
</evidence>
<comment type="subcellular location">
    <subcellularLocation>
        <location evidence="1">Cytoplasm</location>
    </subcellularLocation>
</comment>
<dbReference type="InterPro" id="IPR003735">
    <property type="entry name" value="Metal_Tscrpt_repr"/>
</dbReference>
<organism evidence="7 8">
    <name type="scientific">Aminipila butyrica</name>
    <dbReference type="NCBI Taxonomy" id="433296"/>
    <lineage>
        <taxon>Bacteria</taxon>
        <taxon>Bacillati</taxon>
        <taxon>Bacillota</taxon>
        <taxon>Clostridia</taxon>
        <taxon>Peptostreptococcales</taxon>
        <taxon>Anaerovoracaceae</taxon>
        <taxon>Aminipila</taxon>
    </lineage>
</organism>
<dbReference type="InterPro" id="IPR038390">
    <property type="entry name" value="Metal_Tscrpt_repr_sf"/>
</dbReference>
<name>A0A858BXR2_9FIRM</name>
<comment type="subunit">
    <text evidence="2">Homodimer.</text>
</comment>
<accession>A0A858BXR2</accession>
<evidence type="ECO:0000256" key="3">
    <source>
        <dbReference type="ARBA" id="ARBA00022490"/>
    </source>
</evidence>
<evidence type="ECO:0000256" key="1">
    <source>
        <dbReference type="ARBA" id="ARBA00004496"/>
    </source>
</evidence>
<proteinExistence type="predicted"/>
<reference evidence="7 8" key="1">
    <citation type="submission" date="2020-02" db="EMBL/GenBank/DDBJ databases">
        <authorList>
            <person name="Kim Y.B."/>
            <person name="Roh S.W."/>
        </authorList>
    </citation>
    <scope>NUCLEOTIDE SEQUENCE [LARGE SCALE GENOMIC DNA]</scope>
    <source>
        <strain evidence="7 8">DSM 103574</strain>
    </source>
</reference>
<dbReference type="Pfam" id="PF02583">
    <property type="entry name" value="Trns_repr_metal"/>
    <property type="match status" value="1"/>
</dbReference>
<dbReference type="Proteomes" id="UP000466848">
    <property type="component" value="Chromosome"/>
</dbReference>
<keyword evidence="8" id="KW-1185">Reference proteome</keyword>
<dbReference type="CDD" id="cd10159">
    <property type="entry name" value="CsoR-like_DUF156_2"/>
    <property type="match status" value="1"/>
</dbReference>
<sequence length="87" mass="9863">MKAEEKKVLKLLKTARGQMDGIIKMVEEDRYCIDISQQLMATAAILNTVNREVLSAHLKFCVNNADTAREREEKVDELIGMLGKIIK</sequence>
<evidence type="ECO:0000256" key="2">
    <source>
        <dbReference type="ARBA" id="ARBA00011738"/>
    </source>
</evidence>
<evidence type="ECO:0000256" key="4">
    <source>
        <dbReference type="ARBA" id="ARBA00022723"/>
    </source>
</evidence>
<keyword evidence="4" id="KW-0479">Metal-binding</keyword>
<protein>
    <recommendedName>
        <fullName evidence="5">Copper-sensing transcriptional repressor CsoR</fullName>
    </recommendedName>
    <alternativeName>
        <fullName evidence="6">Copper-sensitive operon repressor</fullName>
    </alternativeName>
</protein>
<dbReference type="EMBL" id="CP048649">
    <property type="protein sequence ID" value="QIB70367.1"/>
    <property type="molecule type" value="Genomic_DNA"/>
</dbReference>
<dbReference type="GO" id="GO:0005737">
    <property type="term" value="C:cytoplasm"/>
    <property type="evidence" value="ECO:0007669"/>
    <property type="project" value="UniProtKB-SubCell"/>
</dbReference>
<dbReference type="GO" id="GO:0003677">
    <property type="term" value="F:DNA binding"/>
    <property type="evidence" value="ECO:0007669"/>
    <property type="project" value="InterPro"/>
</dbReference>
<evidence type="ECO:0000256" key="6">
    <source>
        <dbReference type="ARBA" id="ARBA00041544"/>
    </source>
</evidence>